<dbReference type="KEGG" id="cthi:THC_0517"/>
<sequence>MKLALTYEEKLKDLESKKEEIIENKLKEAEEEAQKIIEGAKREAEKIFEKERALLQREIEKSENILREKTLALLMDFLEKFLKELPLEDLHQILSERALKTLPQEFEKLNLFFDPNKPCSVEIVSAFSLSQVKDKVQTILEEKLQRKSEIFIINDPSLLAGFKIKIEGYIIDFSLQGQLNKIRKSLE</sequence>
<evidence type="ECO:0000256" key="1">
    <source>
        <dbReference type="ARBA" id="ARBA00004370"/>
    </source>
</evidence>
<comment type="subcellular location">
    <subcellularLocation>
        <location evidence="1">Membrane</location>
    </subcellularLocation>
</comment>
<evidence type="ECO:0000256" key="6">
    <source>
        <dbReference type="ARBA" id="ARBA00023310"/>
    </source>
</evidence>
<keyword evidence="7" id="KW-0175">Coiled coil</keyword>
<evidence type="ECO:0000256" key="4">
    <source>
        <dbReference type="ARBA" id="ARBA00023065"/>
    </source>
</evidence>
<name>A0A0U5AWX2_9BACT</name>
<reference evidence="8 9" key="1">
    <citation type="journal article" date="2016" name="Int. J. Syst. Evol. Microbiol.">
        <title>Caldimicrobium thiodismutans sp. nov., a sulfur-disproportionating bacterium isolated from a hot spring, and emended description of the genus Caldimicrobium.</title>
        <authorList>
            <person name="Kojima H."/>
            <person name="Umezawa K."/>
            <person name="Fukui M."/>
        </authorList>
    </citation>
    <scope>NUCLEOTIDE SEQUENCE [LARGE SCALE GENOMIC DNA]</scope>
    <source>
        <strain evidence="8 9">TF1</strain>
    </source>
</reference>
<dbReference type="AlphaFoldDB" id="A0A0U5AWX2"/>
<proteinExistence type="predicted"/>
<evidence type="ECO:0000256" key="2">
    <source>
        <dbReference type="ARBA" id="ARBA00022448"/>
    </source>
</evidence>
<keyword evidence="9" id="KW-1185">Reference proteome</keyword>
<evidence type="ECO:0000256" key="3">
    <source>
        <dbReference type="ARBA" id="ARBA00022781"/>
    </source>
</evidence>
<evidence type="ECO:0000313" key="8">
    <source>
        <dbReference type="EMBL" id="BAU22911.1"/>
    </source>
</evidence>
<protein>
    <submittedName>
        <fullName evidence="8">Uncharacterized protein</fullName>
    </submittedName>
</protein>
<accession>A0A0U5AWX2</accession>
<dbReference type="Proteomes" id="UP000068196">
    <property type="component" value="Chromosome"/>
</dbReference>
<evidence type="ECO:0000256" key="7">
    <source>
        <dbReference type="SAM" id="Coils"/>
    </source>
</evidence>
<dbReference type="EMBL" id="AP014945">
    <property type="protein sequence ID" value="BAU22911.1"/>
    <property type="molecule type" value="Genomic_DNA"/>
</dbReference>
<dbReference type="InterPro" id="IPR000711">
    <property type="entry name" value="ATPase_OSCP/dsu"/>
</dbReference>
<organism evidence="8 9">
    <name type="scientific">Caldimicrobium thiodismutans</name>
    <dbReference type="NCBI Taxonomy" id="1653476"/>
    <lineage>
        <taxon>Bacteria</taxon>
        <taxon>Pseudomonadati</taxon>
        <taxon>Thermodesulfobacteriota</taxon>
        <taxon>Thermodesulfobacteria</taxon>
        <taxon>Thermodesulfobacteriales</taxon>
        <taxon>Thermodesulfobacteriaceae</taxon>
        <taxon>Caldimicrobium</taxon>
    </lineage>
</organism>
<evidence type="ECO:0000313" key="9">
    <source>
        <dbReference type="Proteomes" id="UP000068196"/>
    </source>
</evidence>
<evidence type="ECO:0000256" key="5">
    <source>
        <dbReference type="ARBA" id="ARBA00023136"/>
    </source>
</evidence>
<dbReference type="Gene3D" id="1.20.5.2950">
    <property type="match status" value="1"/>
</dbReference>
<dbReference type="GO" id="GO:0016020">
    <property type="term" value="C:membrane"/>
    <property type="evidence" value="ECO:0007669"/>
    <property type="project" value="UniProtKB-SubCell"/>
</dbReference>
<dbReference type="PRINTS" id="PR00125">
    <property type="entry name" value="ATPASEDELTA"/>
</dbReference>
<keyword evidence="5" id="KW-0472">Membrane</keyword>
<reference evidence="9" key="2">
    <citation type="journal article" date="2016" name="Int. J. Syst. Evol. Microbiol.">
        <title>Caldimicrobium thiodismutans sp. nov., a sulfur-disproportionating bacterium isolated from a hot spring.</title>
        <authorList>
            <person name="Kojima H."/>
            <person name="Umezawa K."/>
            <person name="Fukui M."/>
        </authorList>
    </citation>
    <scope>NUCLEOTIDE SEQUENCE [LARGE SCALE GENOMIC DNA]</scope>
    <source>
        <strain evidence="9">TF1</strain>
    </source>
</reference>
<keyword evidence="3" id="KW-0375">Hydrogen ion transport</keyword>
<keyword evidence="6" id="KW-0066">ATP synthesis</keyword>
<dbReference type="GO" id="GO:0046933">
    <property type="term" value="F:proton-transporting ATP synthase activity, rotational mechanism"/>
    <property type="evidence" value="ECO:0007669"/>
    <property type="project" value="InterPro"/>
</dbReference>
<dbReference type="STRING" id="1653476.THC_0517"/>
<dbReference type="Pfam" id="PF00213">
    <property type="entry name" value="OSCP"/>
    <property type="match status" value="1"/>
</dbReference>
<keyword evidence="4" id="KW-0406">Ion transport</keyword>
<dbReference type="CDD" id="cd06503">
    <property type="entry name" value="ATP-synt_Fo_b"/>
    <property type="match status" value="1"/>
</dbReference>
<gene>
    <name evidence="8" type="ORF">THC_0517</name>
</gene>
<feature type="coiled-coil region" evidence="7">
    <location>
        <begin position="4"/>
        <end position="72"/>
    </location>
</feature>
<keyword evidence="2" id="KW-0813">Transport</keyword>